<evidence type="ECO:0000256" key="7">
    <source>
        <dbReference type="ARBA" id="ARBA00023136"/>
    </source>
</evidence>
<feature type="transmembrane region" description="Helical" evidence="10">
    <location>
        <begin position="97"/>
        <end position="118"/>
    </location>
</feature>
<dbReference type="Gene3D" id="1.20.1440.130">
    <property type="entry name" value="VKOR domain"/>
    <property type="match status" value="1"/>
</dbReference>
<feature type="transmembrane region" description="Helical" evidence="10">
    <location>
        <begin position="75"/>
        <end position="91"/>
    </location>
</feature>
<evidence type="ECO:0000256" key="1">
    <source>
        <dbReference type="ARBA" id="ARBA00004141"/>
    </source>
</evidence>
<feature type="domain" description="Vitamin K epoxide reductase" evidence="11">
    <location>
        <begin position="9"/>
        <end position="114"/>
    </location>
</feature>
<evidence type="ECO:0000313" key="13">
    <source>
        <dbReference type="Proteomes" id="UP000503399"/>
    </source>
</evidence>
<keyword evidence="7 10" id="KW-0472">Membrane</keyword>
<dbReference type="GO" id="GO:0016020">
    <property type="term" value="C:membrane"/>
    <property type="evidence" value="ECO:0007669"/>
    <property type="project" value="UniProtKB-SubCell"/>
</dbReference>
<feature type="transmembrane region" description="Helical" evidence="10">
    <location>
        <begin position="139"/>
        <end position="158"/>
    </location>
</feature>
<evidence type="ECO:0000256" key="9">
    <source>
        <dbReference type="ARBA" id="ARBA00023284"/>
    </source>
</evidence>
<dbReference type="KEGG" id="hfv:R50_1972"/>
<dbReference type="Pfam" id="PF07884">
    <property type="entry name" value="VKOR"/>
    <property type="match status" value="1"/>
</dbReference>
<organism evidence="12 13">
    <name type="scientific">Candidatus Hydrogenisulfobacillus filiaventi</name>
    <dbReference type="NCBI Taxonomy" id="2707344"/>
    <lineage>
        <taxon>Bacteria</taxon>
        <taxon>Bacillati</taxon>
        <taxon>Bacillota</taxon>
        <taxon>Clostridia</taxon>
        <taxon>Eubacteriales</taxon>
        <taxon>Clostridiales Family XVII. Incertae Sedis</taxon>
        <taxon>Candidatus Hydrogenisulfobacillus</taxon>
    </lineage>
</organism>
<protein>
    <recommendedName>
        <fullName evidence="11">Vitamin K epoxide reductase domain-containing protein</fullName>
    </recommendedName>
</protein>
<dbReference type="InterPro" id="IPR038354">
    <property type="entry name" value="VKOR_sf"/>
</dbReference>
<evidence type="ECO:0000256" key="4">
    <source>
        <dbReference type="ARBA" id="ARBA00022719"/>
    </source>
</evidence>
<dbReference type="AlphaFoldDB" id="A0A6F8ZHW1"/>
<name>A0A6F8ZHW1_9FIRM</name>
<proteinExistence type="inferred from homology"/>
<reference evidence="12 13" key="1">
    <citation type="submission" date="2020-02" db="EMBL/GenBank/DDBJ databases">
        <authorList>
            <person name="Hogendoorn C."/>
        </authorList>
    </citation>
    <scope>NUCLEOTIDE SEQUENCE [LARGE SCALE GENOMIC DNA]</scope>
    <source>
        <strain evidence="12">R501</strain>
    </source>
</reference>
<feature type="transmembrane region" description="Helical" evidence="10">
    <location>
        <begin position="243"/>
        <end position="264"/>
    </location>
</feature>
<keyword evidence="3 10" id="KW-0812">Transmembrane</keyword>
<evidence type="ECO:0000259" key="11">
    <source>
        <dbReference type="Pfam" id="PF07884"/>
    </source>
</evidence>
<dbReference type="InterPro" id="IPR012932">
    <property type="entry name" value="VKOR"/>
</dbReference>
<keyword evidence="6" id="KW-0560">Oxidoreductase</keyword>
<keyword evidence="8" id="KW-1015">Disulfide bond</keyword>
<keyword evidence="9" id="KW-0676">Redox-active center</keyword>
<evidence type="ECO:0000256" key="5">
    <source>
        <dbReference type="ARBA" id="ARBA00022989"/>
    </source>
</evidence>
<feature type="transmembrane region" description="Helical" evidence="10">
    <location>
        <begin position="201"/>
        <end position="231"/>
    </location>
</feature>
<sequence length="266" mass="27488">MAVIADLVVVAALAMYVTGAEWAGGAPVCPSSGVVDCAAVLSGSGSHPLGVPLALWGAAWALAGLAMIGAGRRWRLAWIAAGGMGILWAWTHEWADLRICLWCSAIQIGAIVAMAILPEWAGLRIGLRRMAAAWRSGPAIRWQVLGSAALAMGGFWAWRLILDLRYPMAVAWSLIWAMVAAAATLLWLARRRAPRPAATAWVLPGSFGTAMATGAAACAGVCAPGGAWLLGWLLGPLGLGVGLVAQTLLILATAWLLVVGILAISG</sequence>
<dbReference type="GO" id="GO:0016491">
    <property type="term" value="F:oxidoreductase activity"/>
    <property type="evidence" value="ECO:0007669"/>
    <property type="project" value="UniProtKB-KW"/>
</dbReference>
<dbReference type="Proteomes" id="UP000503399">
    <property type="component" value="Chromosome"/>
</dbReference>
<keyword evidence="4" id="KW-0874">Quinone</keyword>
<dbReference type="GO" id="GO:0048038">
    <property type="term" value="F:quinone binding"/>
    <property type="evidence" value="ECO:0007669"/>
    <property type="project" value="UniProtKB-KW"/>
</dbReference>
<keyword evidence="13" id="KW-1185">Reference proteome</keyword>
<feature type="transmembrane region" description="Helical" evidence="10">
    <location>
        <begin position="49"/>
        <end position="68"/>
    </location>
</feature>
<evidence type="ECO:0000256" key="6">
    <source>
        <dbReference type="ARBA" id="ARBA00023002"/>
    </source>
</evidence>
<dbReference type="EMBL" id="LR778114">
    <property type="protein sequence ID" value="CAB1129469.1"/>
    <property type="molecule type" value="Genomic_DNA"/>
</dbReference>
<gene>
    <name evidence="12" type="ORF">R50_1972</name>
</gene>
<evidence type="ECO:0000256" key="10">
    <source>
        <dbReference type="SAM" id="Phobius"/>
    </source>
</evidence>
<evidence type="ECO:0000256" key="2">
    <source>
        <dbReference type="ARBA" id="ARBA00006214"/>
    </source>
</evidence>
<accession>A0A6F8ZHW1</accession>
<evidence type="ECO:0000313" key="12">
    <source>
        <dbReference type="EMBL" id="CAB1129469.1"/>
    </source>
</evidence>
<keyword evidence="5 10" id="KW-1133">Transmembrane helix</keyword>
<evidence type="ECO:0000256" key="3">
    <source>
        <dbReference type="ARBA" id="ARBA00022692"/>
    </source>
</evidence>
<comment type="subcellular location">
    <subcellularLocation>
        <location evidence="1">Membrane</location>
        <topology evidence="1">Multi-pass membrane protein</topology>
    </subcellularLocation>
</comment>
<comment type="similarity">
    <text evidence="2">Belongs to the VKOR family.</text>
</comment>
<evidence type="ECO:0000256" key="8">
    <source>
        <dbReference type="ARBA" id="ARBA00023157"/>
    </source>
</evidence>
<feature type="transmembrane region" description="Helical" evidence="10">
    <location>
        <begin position="170"/>
        <end position="189"/>
    </location>
</feature>